<dbReference type="Proteomes" id="UP000593915">
    <property type="component" value="Chromosome"/>
</dbReference>
<dbReference type="Pfam" id="PF09820">
    <property type="entry name" value="AAA-ATPase_like"/>
    <property type="match status" value="1"/>
</dbReference>
<accession>A0A7S6WQ15</accession>
<evidence type="ECO:0000313" key="3">
    <source>
        <dbReference type="Proteomes" id="UP000593915"/>
    </source>
</evidence>
<keyword evidence="2" id="KW-0067">ATP-binding</keyword>
<evidence type="ECO:0000259" key="1">
    <source>
        <dbReference type="Pfam" id="PF09820"/>
    </source>
</evidence>
<evidence type="ECO:0000313" key="2">
    <source>
        <dbReference type="EMBL" id="QOW60632.1"/>
    </source>
</evidence>
<dbReference type="SUPFAM" id="SSF52540">
    <property type="entry name" value="P-loop containing nucleoside triphosphate hydrolases"/>
    <property type="match status" value="1"/>
</dbReference>
<dbReference type="RefSeq" id="WP_194076118.1">
    <property type="nucleotide sequence ID" value="NZ_CP061839.1"/>
</dbReference>
<feature type="domain" description="AAA-ATPase-like" evidence="1">
    <location>
        <begin position="8"/>
        <end position="209"/>
    </location>
</feature>
<dbReference type="InterPro" id="IPR012547">
    <property type="entry name" value="PDDEXK_9"/>
</dbReference>
<gene>
    <name evidence="2" type="ORF">IFE08_12635</name>
</gene>
<dbReference type="AlphaFoldDB" id="A0A7S6WQ15"/>
<reference evidence="2 3" key="1">
    <citation type="submission" date="2020-09" db="EMBL/GenBank/DDBJ databases">
        <title>Characterization of Treponema spp. from bovine digital dermatitis in Korea.</title>
        <authorList>
            <person name="Espiritu H.M."/>
            <person name="Cho Y.I."/>
            <person name="Mamuad L."/>
        </authorList>
    </citation>
    <scope>NUCLEOTIDE SEQUENCE [LARGE SCALE GENOMIC DNA]</scope>
    <source>
        <strain evidence="2 3">KS1</strain>
    </source>
</reference>
<organism evidence="2 3">
    <name type="scientific">Treponema pedis</name>
    <dbReference type="NCBI Taxonomy" id="409322"/>
    <lineage>
        <taxon>Bacteria</taxon>
        <taxon>Pseudomonadati</taxon>
        <taxon>Spirochaetota</taxon>
        <taxon>Spirochaetia</taxon>
        <taxon>Spirochaetales</taxon>
        <taxon>Treponemataceae</taxon>
        <taxon>Treponema</taxon>
    </lineage>
</organism>
<name>A0A7S6WQ15_9SPIR</name>
<keyword evidence="2" id="KW-0547">Nucleotide-binding</keyword>
<dbReference type="PANTHER" id="PTHR34825:SF1">
    <property type="entry name" value="AAA-ATPASE-LIKE DOMAIN-CONTAINING PROTEIN"/>
    <property type="match status" value="1"/>
</dbReference>
<dbReference type="InterPro" id="IPR027417">
    <property type="entry name" value="P-loop_NTPase"/>
</dbReference>
<sequence>MEPLRKLPIGIQNFEDLITSGYLYVDKTEFIWKLVTFGKPYFLSRPRRFGKSLLLSTMEAYFSGKKELFTGLKIAEYEAFQKEPWQEYPVLRFDFSSKDYSSEKAIFEIINSHLSDFENTFAIPKTNEAPEDRFKFIISSLHSKTGKKVVVLVDEYDKPLLSTQYINAELNEKYRNILKGFYGVLKASDGHLRFVFLTGVSQFSRLSIFSDMNQFINISTDDGFAEICGITEEELKNTFTPEIKKLAEKNNLKFDEAMLELKTHYDGYRFSEEGKHLYNPFSLLSSLLSQKIENYWYQTGTPTFLINLLKQGNFDIRTLDNTESVSLDCLRNSEPKLENPIPILFQAGYLTLKEYNPRFRSFSLKFPNEEVKYAFLENLLPEYLSKKAVGEFFVGRFVEDIESGNVEEFMRRLTAVISGLPYSCADKTNSEMRERDYHIALYLVFTLMGQYTQTEVHSLKGRADCIVETAESVYIFEIKLLEKGSAEEALEQIKERGYGEKYRAKNKSIKLIGVAFDEKKENLGEWKMESA</sequence>
<dbReference type="GO" id="GO:0005524">
    <property type="term" value="F:ATP binding"/>
    <property type="evidence" value="ECO:0007669"/>
    <property type="project" value="UniProtKB-KW"/>
</dbReference>
<dbReference type="EMBL" id="CP061839">
    <property type="protein sequence ID" value="QOW60632.1"/>
    <property type="molecule type" value="Genomic_DNA"/>
</dbReference>
<dbReference type="PANTHER" id="PTHR34825">
    <property type="entry name" value="CONSERVED PROTEIN, WITH A WEAK D-GALACTARATE DEHYDRATASE/ALTRONATE HYDROLASE DOMAIN"/>
    <property type="match status" value="1"/>
</dbReference>
<dbReference type="InterPro" id="IPR018631">
    <property type="entry name" value="AAA-ATPase-like_dom"/>
</dbReference>
<protein>
    <submittedName>
        <fullName evidence="2">ATP-binding protein</fullName>
    </submittedName>
</protein>
<dbReference type="Pfam" id="PF08011">
    <property type="entry name" value="PDDEXK_9"/>
    <property type="match status" value="1"/>
</dbReference>
<proteinExistence type="predicted"/>